<evidence type="ECO:0000313" key="2">
    <source>
        <dbReference type="EMBL" id="MBB4960346.1"/>
    </source>
</evidence>
<gene>
    <name evidence="2" type="ORF">FHR38_004079</name>
</gene>
<organism evidence="2 3">
    <name type="scientific">Micromonospora polyrhachis</name>
    <dbReference type="NCBI Taxonomy" id="1282883"/>
    <lineage>
        <taxon>Bacteria</taxon>
        <taxon>Bacillati</taxon>
        <taxon>Actinomycetota</taxon>
        <taxon>Actinomycetes</taxon>
        <taxon>Micromonosporales</taxon>
        <taxon>Micromonosporaceae</taxon>
        <taxon>Micromonospora</taxon>
    </lineage>
</organism>
<dbReference type="Pfam" id="PF13560">
    <property type="entry name" value="HTH_31"/>
    <property type="match status" value="1"/>
</dbReference>
<keyword evidence="3" id="KW-1185">Reference proteome</keyword>
<dbReference type="RefSeq" id="WP_184536133.1">
    <property type="nucleotide sequence ID" value="NZ_JACHJW010000001.1"/>
</dbReference>
<dbReference type="Proteomes" id="UP000578819">
    <property type="component" value="Unassembled WGS sequence"/>
</dbReference>
<dbReference type="CDD" id="cd00093">
    <property type="entry name" value="HTH_XRE"/>
    <property type="match status" value="1"/>
</dbReference>
<dbReference type="Pfam" id="PF19054">
    <property type="entry name" value="DUF5753"/>
    <property type="match status" value="1"/>
</dbReference>
<dbReference type="Gene3D" id="1.10.260.40">
    <property type="entry name" value="lambda repressor-like DNA-binding domains"/>
    <property type="match status" value="1"/>
</dbReference>
<dbReference type="InterPro" id="IPR043917">
    <property type="entry name" value="DUF5753"/>
</dbReference>
<comment type="caution">
    <text evidence="2">The sequence shown here is derived from an EMBL/GenBank/DDBJ whole genome shotgun (WGS) entry which is preliminary data.</text>
</comment>
<dbReference type="InterPro" id="IPR001387">
    <property type="entry name" value="Cro/C1-type_HTH"/>
</dbReference>
<dbReference type="EMBL" id="JACHJW010000001">
    <property type="protein sequence ID" value="MBB4960346.1"/>
    <property type="molecule type" value="Genomic_DNA"/>
</dbReference>
<sequence>MEFLLREMRKRRIAAGLTQQALGERIYVSDTVVSAIETGSKPPKEGYLKDLDAALETGGLFVALWQDLVSDGTTPVWLQEWIEIERAARVLRWFEPLLVPGLLQTEEYARAVLSHSRLLTDDEVEQRTASRMERQSILNDDSPPQFIAVIDGGVLRRRAGSRDIMRRQCERLLSCLDFPHVAIHVVPGEGIHAGLAGGFILARGKTGDAGHVDTPLRAGVVTDQVDIDRLDLRWESIRSEALPRESSAALIKEAATSWT</sequence>
<dbReference type="AlphaFoldDB" id="A0A7W7WQJ7"/>
<accession>A0A7W7WQJ7</accession>
<feature type="domain" description="HTH cro/C1-type" evidence="1">
    <location>
        <begin position="5"/>
        <end position="61"/>
    </location>
</feature>
<dbReference type="GO" id="GO:0003677">
    <property type="term" value="F:DNA binding"/>
    <property type="evidence" value="ECO:0007669"/>
    <property type="project" value="InterPro"/>
</dbReference>
<dbReference type="SUPFAM" id="SSF47413">
    <property type="entry name" value="lambda repressor-like DNA-binding domains"/>
    <property type="match status" value="1"/>
</dbReference>
<protein>
    <submittedName>
        <fullName evidence="2">Transcriptional regulator with XRE-family HTH domain</fullName>
    </submittedName>
</protein>
<evidence type="ECO:0000313" key="3">
    <source>
        <dbReference type="Proteomes" id="UP000578819"/>
    </source>
</evidence>
<reference evidence="2 3" key="1">
    <citation type="submission" date="2020-08" db="EMBL/GenBank/DDBJ databases">
        <title>Sequencing the genomes of 1000 actinobacteria strains.</title>
        <authorList>
            <person name="Klenk H.-P."/>
        </authorList>
    </citation>
    <scope>NUCLEOTIDE SEQUENCE [LARGE SCALE GENOMIC DNA]</scope>
    <source>
        <strain evidence="2 3">DSM 45886</strain>
    </source>
</reference>
<dbReference type="SMART" id="SM00530">
    <property type="entry name" value="HTH_XRE"/>
    <property type="match status" value="1"/>
</dbReference>
<proteinExistence type="predicted"/>
<dbReference type="InterPro" id="IPR010982">
    <property type="entry name" value="Lambda_DNA-bd_dom_sf"/>
</dbReference>
<name>A0A7W7WQJ7_9ACTN</name>
<dbReference type="PROSITE" id="PS50943">
    <property type="entry name" value="HTH_CROC1"/>
    <property type="match status" value="1"/>
</dbReference>
<evidence type="ECO:0000259" key="1">
    <source>
        <dbReference type="PROSITE" id="PS50943"/>
    </source>
</evidence>